<dbReference type="EMBL" id="JADBGQ010000001">
    <property type="protein sequence ID" value="KAG5414181.1"/>
    <property type="molecule type" value="Genomic_DNA"/>
</dbReference>
<keyword evidence="2" id="KW-0677">Repeat</keyword>
<feature type="domain" description="EF-hand" evidence="5">
    <location>
        <begin position="207"/>
        <end position="242"/>
    </location>
</feature>
<dbReference type="Gene3D" id="1.10.238.10">
    <property type="entry name" value="EF-hand"/>
    <property type="match status" value="2"/>
</dbReference>
<sequence length="298" mass="35046">MAKVVVYTLLTTIFIIGVLLFLTPCKHNEAQSVEALITRRLGRRLVTPVFDPIVTRIERLSHEKEANTTVEAVAKEEKDDMFDEYFSQERRLNTTMRIKFLFPLLDGAPRDGFVSLKELQTHGGAGWWMEQFKNADFDHNGYLDIEEFNNFLHPEDSRNGDVQRWVLRERMTGMDTNGDGKLEYKEFVKNAYEMYKEFAKFETEEDENVPTAQLLFAELDRDKDRFLVADELRPILHYLQPGELSYAKYYSTFLCHEADEDKDGKLSLEEMLNHEDVFYKAVHHEDLDDEDYFDHDEL</sequence>
<feature type="transmembrane region" description="Helical" evidence="4">
    <location>
        <begin position="6"/>
        <end position="23"/>
    </location>
</feature>
<dbReference type="PROSITE" id="PS50222">
    <property type="entry name" value="EF_HAND_2"/>
    <property type="match status" value="2"/>
</dbReference>
<keyword evidence="4" id="KW-1133">Transmembrane helix</keyword>
<dbReference type="Pfam" id="PF13499">
    <property type="entry name" value="EF-hand_7"/>
    <property type="match status" value="1"/>
</dbReference>
<evidence type="ECO:0000256" key="2">
    <source>
        <dbReference type="ARBA" id="ARBA00022737"/>
    </source>
</evidence>
<accession>A0ABQ7NTJ3</accession>
<dbReference type="SUPFAM" id="SSF47473">
    <property type="entry name" value="EF-hand"/>
    <property type="match status" value="2"/>
</dbReference>
<dbReference type="SMART" id="SM00054">
    <property type="entry name" value="EFh"/>
    <property type="match status" value="3"/>
</dbReference>
<comment type="caution">
    <text evidence="6">The sequence shown here is derived from an EMBL/GenBank/DDBJ whole genome shotgun (WGS) entry which is preliminary data.</text>
</comment>
<evidence type="ECO:0000256" key="4">
    <source>
        <dbReference type="SAM" id="Phobius"/>
    </source>
</evidence>
<reference evidence="6 7" key="1">
    <citation type="submission" date="2021-03" db="EMBL/GenBank/DDBJ databases">
        <authorList>
            <person name="King G.J."/>
            <person name="Bancroft I."/>
            <person name="Baten A."/>
            <person name="Bloomfield J."/>
            <person name="Borpatragohain P."/>
            <person name="He Z."/>
            <person name="Irish N."/>
            <person name="Irwin J."/>
            <person name="Liu K."/>
            <person name="Mauleon R.P."/>
            <person name="Moore J."/>
            <person name="Morris R."/>
            <person name="Ostergaard L."/>
            <person name="Wang B."/>
            <person name="Wells R."/>
        </authorList>
    </citation>
    <scope>NUCLEOTIDE SEQUENCE [LARGE SCALE GENOMIC DNA]</scope>
    <source>
        <strain evidence="6">R-o-18</strain>
        <tissue evidence="6">Leaf</tissue>
    </source>
</reference>
<protein>
    <recommendedName>
        <fullName evidence="5">EF-hand domain-containing protein</fullName>
    </recommendedName>
</protein>
<proteinExistence type="predicted"/>
<evidence type="ECO:0000256" key="3">
    <source>
        <dbReference type="ARBA" id="ARBA00022837"/>
    </source>
</evidence>
<evidence type="ECO:0000313" key="6">
    <source>
        <dbReference type="EMBL" id="KAG5414181.1"/>
    </source>
</evidence>
<dbReference type="InterPro" id="IPR018247">
    <property type="entry name" value="EF_Hand_1_Ca_BS"/>
</dbReference>
<evidence type="ECO:0000259" key="5">
    <source>
        <dbReference type="PROSITE" id="PS50222"/>
    </source>
</evidence>
<gene>
    <name evidence="6" type="primary">A01p020890.1_BraROA</name>
    <name evidence="6" type="ORF">IGI04_001748</name>
</gene>
<feature type="domain" description="EF-hand" evidence="5">
    <location>
        <begin position="128"/>
        <end position="158"/>
    </location>
</feature>
<keyword evidence="4" id="KW-0812">Transmembrane</keyword>
<keyword evidence="7" id="KW-1185">Reference proteome</keyword>
<keyword evidence="1" id="KW-0479">Metal-binding</keyword>
<dbReference type="InterPro" id="IPR011992">
    <property type="entry name" value="EF-hand-dom_pair"/>
</dbReference>
<dbReference type="PROSITE" id="PS00018">
    <property type="entry name" value="EF_HAND_1"/>
    <property type="match status" value="3"/>
</dbReference>
<keyword evidence="4" id="KW-0472">Membrane</keyword>
<organism evidence="6 7">
    <name type="scientific">Brassica rapa subsp. trilocularis</name>
    <dbReference type="NCBI Taxonomy" id="1813537"/>
    <lineage>
        <taxon>Eukaryota</taxon>
        <taxon>Viridiplantae</taxon>
        <taxon>Streptophyta</taxon>
        <taxon>Embryophyta</taxon>
        <taxon>Tracheophyta</taxon>
        <taxon>Spermatophyta</taxon>
        <taxon>Magnoliopsida</taxon>
        <taxon>eudicotyledons</taxon>
        <taxon>Gunneridae</taxon>
        <taxon>Pentapetalae</taxon>
        <taxon>rosids</taxon>
        <taxon>malvids</taxon>
        <taxon>Brassicales</taxon>
        <taxon>Brassicaceae</taxon>
        <taxon>Brassiceae</taxon>
        <taxon>Brassica</taxon>
    </lineage>
</organism>
<dbReference type="PANTHER" id="PTHR10827:SF98">
    <property type="entry name" value="45 KDA CALCIUM-BINDING PROTEIN"/>
    <property type="match status" value="1"/>
</dbReference>
<dbReference type="InterPro" id="IPR002048">
    <property type="entry name" value="EF_hand_dom"/>
</dbReference>
<dbReference type="Pfam" id="PF13202">
    <property type="entry name" value="EF-hand_5"/>
    <property type="match status" value="1"/>
</dbReference>
<dbReference type="Proteomes" id="UP000823674">
    <property type="component" value="Chromosome A01"/>
</dbReference>
<evidence type="ECO:0000313" key="7">
    <source>
        <dbReference type="Proteomes" id="UP000823674"/>
    </source>
</evidence>
<keyword evidence="3" id="KW-0106">Calcium</keyword>
<name>A0ABQ7NTJ3_BRACM</name>
<dbReference type="PANTHER" id="PTHR10827">
    <property type="entry name" value="RETICULOCALBIN"/>
    <property type="match status" value="1"/>
</dbReference>
<evidence type="ECO:0000256" key="1">
    <source>
        <dbReference type="ARBA" id="ARBA00022723"/>
    </source>
</evidence>